<proteinExistence type="predicted"/>
<dbReference type="OrthoDB" id="6270329at2759"/>
<keyword evidence="12" id="KW-0812">Transmembrane</keyword>
<dbReference type="PROSITE" id="PS50089">
    <property type="entry name" value="ZF_RING_2"/>
    <property type="match status" value="1"/>
</dbReference>
<evidence type="ECO:0000259" key="13">
    <source>
        <dbReference type="PROSITE" id="PS50089"/>
    </source>
</evidence>
<comment type="subcellular location">
    <subcellularLocation>
        <location evidence="2">Endomembrane system</location>
    </subcellularLocation>
</comment>
<evidence type="ECO:0000256" key="4">
    <source>
        <dbReference type="ARBA" id="ARBA00012483"/>
    </source>
</evidence>
<dbReference type="InterPro" id="IPR013083">
    <property type="entry name" value="Znf_RING/FYVE/PHD"/>
</dbReference>
<sequence>MCGQPFPPSGSPLDLSIFCCNICQDLCHDPVVTFCGHIYCWPCLYVSASTHSIPFENIKHCPVCKNNVSDGIVPIYSCGKSPDIQFLAEKFPGTHIPSRPSTPSLERLPGALSQGPALYNVSRNSHRPLHIVTTGSARSGIINPGHSKAVVILYLLLSLFMSFLPSSVRNAIGRYTLISFPIQRRYINEKQFVLHWGFICFGIFATVGFLIC</sequence>
<dbReference type="Pfam" id="PF13445">
    <property type="entry name" value="zf-RING_UBOX"/>
    <property type="match status" value="1"/>
</dbReference>
<organism evidence="14 15">
    <name type="scientific">Ceratopteris richardii</name>
    <name type="common">Triangle waterfern</name>
    <dbReference type="NCBI Taxonomy" id="49495"/>
    <lineage>
        <taxon>Eukaryota</taxon>
        <taxon>Viridiplantae</taxon>
        <taxon>Streptophyta</taxon>
        <taxon>Embryophyta</taxon>
        <taxon>Tracheophyta</taxon>
        <taxon>Polypodiopsida</taxon>
        <taxon>Polypodiidae</taxon>
        <taxon>Polypodiales</taxon>
        <taxon>Pteridineae</taxon>
        <taxon>Pteridaceae</taxon>
        <taxon>Parkerioideae</taxon>
        <taxon>Ceratopteris</taxon>
    </lineage>
</organism>
<evidence type="ECO:0000256" key="5">
    <source>
        <dbReference type="ARBA" id="ARBA00022679"/>
    </source>
</evidence>
<dbReference type="SMART" id="SM00184">
    <property type="entry name" value="RING"/>
    <property type="match status" value="1"/>
</dbReference>
<evidence type="ECO:0000256" key="6">
    <source>
        <dbReference type="ARBA" id="ARBA00022723"/>
    </source>
</evidence>
<comment type="caution">
    <text evidence="14">The sequence shown here is derived from an EMBL/GenBank/DDBJ whole genome shotgun (WGS) entry which is preliminary data.</text>
</comment>
<comment type="catalytic activity">
    <reaction evidence="1">
        <text>S-ubiquitinyl-[E2 ubiquitin-conjugating enzyme]-L-cysteine + [acceptor protein]-L-lysine = [E2 ubiquitin-conjugating enzyme]-L-cysteine + N(6)-ubiquitinyl-[acceptor protein]-L-lysine.</text>
        <dbReference type="EC" id="2.3.2.27"/>
    </reaction>
</comment>
<feature type="transmembrane region" description="Helical" evidence="12">
    <location>
        <begin position="192"/>
        <end position="211"/>
    </location>
</feature>
<dbReference type="PANTHER" id="PTHR12313">
    <property type="entry name" value="E3 UBIQUITIN-PROTEIN LIGASE RNF5-RELATED"/>
    <property type="match status" value="1"/>
</dbReference>
<keyword evidence="9" id="KW-0862">Zinc</keyword>
<comment type="pathway">
    <text evidence="3">Protein modification; protein ubiquitination.</text>
</comment>
<evidence type="ECO:0000256" key="1">
    <source>
        <dbReference type="ARBA" id="ARBA00000900"/>
    </source>
</evidence>
<gene>
    <name evidence="14" type="ORF">KP509_18G044900</name>
</gene>
<evidence type="ECO:0000256" key="9">
    <source>
        <dbReference type="ARBA" id="ARBA00022833"/>
    </source>
</evidence>
<evidence type="ECO:0000256" key="8">
    <source>
        <dbReference type="ARBA" id="ARBA00022786"/>
    </source>
</evidence>
<dbReference type="GO" id="GO:0006511">
    <property type="term" value="P:ubiquitin-dependent protein catabolic process"/>
    <property type="evidence" value="ECO:0007669"/>
    <property type="project" value="InterPro"/>
</dbReference>
<name>A0A8T2SSG3_CERRI</name>
<dbReference type="Proteomes" id="UP000825935">
    <property type="component" value="Chromosome 18"/>
</dbReference>
<dbReference type="GO" id="GO:0005783">
    <property type="term" value="C:endoplasmic reticulum"/>
    <property type="evidence" value="ECO:0007669"/>
    <property type="project" value="InterPro"/>
</dbReference>
<dbReference type="EMBL" id="CM035423">
    <property type="protein sequence ID" value="KAH7365770.1"/>
    <property type="molecule type" value="Genomic_DNA"/>
</dbReference>
<feature type="domain" description="RING-type" evidence="13">
    <location>
        <begin position="20"/>
        <end position="65"/>
    </location>
</feature>
<keyword evidence="8" id="KW-0833">Ubl conjugation pathway</keyword>
<keyword evidence="15" id="KW-1185">Reference proteome</keyword>
<dbReference type="EC" id="2.3.2.27" evidence="4"/>
<evidence type="ECO:0000313" key="15">
    <source>
        <dbReference type="Proteomes" id="UP000825935"/>
    </source>
</evidence>
<dbReference type="InterPro" id="IPR017907">
    <property type="entry name" value="Znf_RING_CS"/>
</dbReference>
<dbReference type="PROSITE" id="PS00518">
    <property type="entry name" value="ZF_RING_1"/>
    <property type="match status" value="1"/>
</dbReference>
<dbReference type="InterPro" id="IPR027370">
    <property type="entry name" value="Znf-RING_euk"/>
</dbReference>
<accession>A0A8T2SSG3</accession>
<dbReference type="Gene3D" id="3.30.40.10">
    <property type="entry name" value="Zinc/RING finger domain, C3HC4 (zinc finger)"/>
    <property type="match status" value="1"/>
</dbReference>
<dbReference type="InterPro" id="IPR001841">
    <property type="entry name" value="Znf_RING"/>
</dbReference>
<dbReference type="InterPro" id="IPR045103">
    <property type="entry name" value="RNF5/RNF185-like"/>
</dbReference>
<feature type="transmembrane region" description="Helical" evidence="12">
    <location>
        <begin position="151"/>
        <end position="172"/>
    </location>
</feature>
<evidence type="ECO:0000313" key="14">
    <source>
        <dbReference type="EMBL" id="KAH7365770.1"/>
    </source>
</evidence>
<dbReference type="GO" id="GO:0008270">
    <property type="term" value="F:zinc ion binding"/>
    <property type="evidence" value="ECO:0007669"/>
    <property type="project" value="UniProtKB-KW"/>
</dbReference>
<keyword evidence="5" id="KW-0808">Transferase</keyword>
<evidence type="ECO:0000256" key="12">
    <source>
        <dbReference type="SAM" id="Phobius"/>
    </source>
</evidence>
<keyword evidence="6" id="KW-0479">Metal-binding</keyword>
<evidence type="ECO:0000256" key="7">
    <source>
        <dbReference type="ARBA" id="ARBA00022771"/>
    </source>
</evidence>
<dbReference type="GO" id="GO:0061630">
    <property type="term" value="F:ubiquitin protein ligase activity"/>
    <property type="evidence" value="ECO:0007669"/>
    <property type="project" value="UniProtKB-EC"/>
</dbReference>
<evidence type="ECO:0000256" key="2">
    <source>
        <dbReference type="ARBA" id="ARBA00004308"/>
    </source>
</evidence>
<evidence type="ECO:0000256" key="10">
    <source>
        <dbReference type="ARBA" id="ARBA00023136"/>
    </source>
</evidence>
<dbReference type="AlphaFoldDB" id="A0A8T2SSG3"/>
<keyword evidence="10 12" id="KW-0472">Membrane</keyword>
<protein>
    <recommendedName>
        <fullName evidence="4">RING-type E3 ubiquitin transferase</fullName>
        <ecNumber evidence="4">2.3.2.27</ecNumber>
    </recommendedName>
</protein>
<evidence type="ECO:0000256" key="11">
    <source>
        <dbReference type="PROSITE-ProRule" id="PRU00175"/>
    </source>
</evidence>
<dbReference type="SUPFAM" id="SSF57850">
    <property type="entry name" value="RING/U-box"/>
    <property type="match status" value="1"/>
</dbReference>
<reference evidence="14" key="1">
    <citation type="submission" date="2021-08" db="EMBL/GenBank/DDBJ databases">
        <title>WGS assembly of Ceratopteris richardii.</title>
        <authorList>
            <person name="Marchant D.B."/>
            <person name="Chen G."/>
            <person name="Jenkins J."/>
            <person name="Shu S."/>
            <person name="Leebens-Mack J."/>
            <person name="Grimwood J."/>
            <person name="Schmutz J."/>
            <person name="Soltis P."/>
            <person name="Soltis D."/>
            <person name="Chen Z.-H."/>
        </authorList>
    </citation>
    <scope>NUCLEOTIDE SEQUENCE</scope>
    <source>
        <strain evidence="14">Whitten #5841</strain>
        <tissue evidence="14">Leaf</tissue>
    </source>
</reference>
<keyword evidence="7 11" id="KW-0863">Zinc-finger</keyword>
<keyword evidence="12" id="KW-1133">Transmembrane helix</keyword>
<evidence type="ECO:0000256" key="3">
    <source>
        <dbReference type="ARBA" id="ARBA00004906"/>
    </source>
</evidence>